<name>A0A6J2TWM1_DROLE</name>
<dbReference type="GeneID" id="115627857"/>
<organism evidence="2 3">
    <name type="scientific">Drosophila lebanonensis</name>
    <name type="common">Fruit fly</name>
    <name type="synonym">Scaptodrosophila lebanonensis</name>
    <dbReference type="NCBI Taxonomy" id="7225"/>
    <lineage>
        <taxon>Eukaryota</taxon>
        <taxon>Metazoa</taxon>
        <taxon>Ecdysozoa</taxon>
        <taxon>Arthropoda</taxon>
        <taxon>Hexapoda</taxon>
        <taxon>Insecta</taxon>
        <taxon>Pterygota</taxon>
        <taxon>Neoptera</taxon>
        <taxon>Endopterygota</taxon>
        <taxon>Diptera</taxon>
        <taxon>Brachycera</taxon>
        <taxon>Muscomorpha</taxon>
        <taxon>Ephydroidea</taxon>
        <taxon>Drosophilidae</taxon>
        <taxon>Scaptodrosophila</taxon>
    </lineage>
</organism>
<evidence type="ECO:0000256" key="1">
    <source>
        <dbReference type="SAM" id="MobiDB-lite"/>
    </source>
</evidence>
<feature type="region of interest" description="Disordered" evidence="1">
    <location>
        <begin position="81"/>
        <end position="109"/>
    </location>
</feature>
<feature type="compositionally biased region" description="Polar residues" evidence="1">
    <location>
        <begin position="440"/>
        <end position="453"/>
    </location>
</feature>
<evidence type="ECO:0000313" key="3">
    <source>
        <dbReference type="RefSeq" id="XP_030379578.1"/>
    </source>
</evidence>
<feature type="compositionally biased region" description="Polar residues" evidence="1">
    <location>
        <begin position="604"/>
        <end position="620"/>
    </location>
</feature>
<feature type="compositionally biased region" description="Polar residues" evidence="1">
    <location>
        <begin position="581"/>
        <end position="595"/>
    </location>
</feature>
<dbReference type="RefSeq" id="XP_030379578.1">
    <property type="nucleotide sequence ID" value="XM_030523718.1"/>
</dbReference>
<accession>A0A6J2TWM1</accession>
<keyword evidence="2" id="KW-1185">Reference proteome</keyword>
<dbReference type="AlphaFoldDB" id="A0A6J2TWM1"/>
<proteinExistence type="predicted"/>
<sequence>MATVANLIDLLSFDEPQQNEARFEQPSPVDLFGVSDGNGNIFVRPYDPFDSVEKEVCLKGLNVKAELKNTLPVESTDNAACENVSSDYPDLSSESPPVGMGDSNKAQPCKSNTFHKQLLKLSVPEAALNTPTQSHCRSTRNVGLHIEKHYFGDNMEMLAEESPLKLIRDDIPSIKLPPKESKSNSESNFEADLKMMRINMVDSPPKTSSHMVNGRKADDISKLKIKLTNAAGPSKTKSDDVKDVARLLQDLKVLVQKHVNEDFQEQFNAIIESLRTTIECQSSAATEESAEQKLASISHIYKRQGTFDIELQEKNAETVDMNEHFKVPDQQMQDPFPDAMIASSATYDGESHTDEKETSPPVLQISGEAQPNKETFMTQVLDHNFVEQINKLLERQNITNNNEQCISTVEQKQTVILVVNSAGPSQLTPQCVPQFSPMKSNKQVDATKHQISATRRRSSSLSIHDKSQLSHIQAKNGLKRTDGNNRSNATKDCNLMINTAGSDKTAMFRQRRNSFSVGLTTNKGSASGLMQINNQQQKHYEQGKVILGARSKNSESIIKSTGPMKPTIPIKRVIPMMKPSSAPTLSTHTITTSRAGGSHDLTLQDPTQTSRKFHTSTPMSQMRCQQRILSKPSGDHTQLCVTPIVRRTSLCNKLDGSSINRPITKTKSPSKFGLANRQAGKFKM</sequence>
<feature type="region of interest" description="Disordered" evidence="1">
    <location>
        <begin position="578"/>
        <end position="620"/>
    </location>
</feature>
<dbReference type="Proteomes" id="UP000504634">
    <property type="component" value="Unplaced"/>
</dbReference>
<dbReference type="OrthoDB" id="7970201at2759"/>
<protein>
    <submittedName>
        <fullName evidence="3">Uncharacterized protein LOC115627857 isoform X1</fullName>
    </submittedName>
</protein>
<gene>
    <name evidence="3" type="primary">LOC115627857</name>
</gene>
<evidence type="ECO:0000313" key="2">
    <source>
        <dbReference type="Proteomes" id="UP000504634"/>
    </source>
</evidence>
<feature type="region of interest" description="Disordered" evidence="1">
    <location>
        <begin position="661"/>
        <end position="684"/>
    </location>
</feature>
<reference evidence="3" key="1">
    <citation type="submission" date="2025-08" db="UniProtKB">
        <authorList>
            <consortium name="RefSeq"/>
        </authorList>
    </citation>
    <scope>IDENTIFICATION</scope>
    <source>
        <strain evidence="3">11010-0011.00</strain>
        <tissue evidence="3">Whole body</tissue>
    </source>
</reference>
<feature type="region of interest" description="Disordered" evidence="1">
    <location>
        <begin position="440"/>
        <end position="468"/>
    </location>
</feature>